<name>A0A847RH58_9BACT</name>
<dbReference type="Proteomes" id="UP000570474">
    <property type="component" value="Unassembled WGS sequence"/>
</dbReference>
<accession>A0A847RH58</accession>
<reference evidence="3 4" key="1">
    <citation type="submission" date="2020-04" db="EMBL/GenBank/DDBJ databases">
        <authorList>
            <person name="Yin C."/>
        </authorList>
    </citation>
    <scope>NUCLEOTIDE SEQUENCE [LARGE SCALE GENOMIC DNA]</scope>
    <source>
        <strain evidence="3 4">Ae27</strain>
    </source>
</reference>
<organism evidence="3 4">
    <name type="scientific">Chitinophaga varians</name>
    <dbReference type="NCBI Taxonomy" id="2202339"/>
    <lineage>
        <taxon>Bacteria</taxon>
        <taxon>Pseudomonadati</taxon>
        <taxon>Bacteroidota</taxon>
        <taxon>Chitinophagia</taxon>
        <taxon>Chitinophagales</taxon>
        <taxon>Chitinophagaceae</taxon>
        <taxon>Chitinophaga</taxon>
    </lineage>
</organism>
<comment type="caution">
    <text evidence="3">The sequence shown here is derived from an EMBL/GenBank/DDBJ whole genome shotgun (WGS) entry which is preliminary data.</text>
</comment>
<evidence type="ECO:0000259" key="2">
    <source>
        <dbReference type="Pfam" id="PF19081"/>
    </source>
</evidence>
<evidence type="ECO:0000313" key="3">
    <source>
        <dbReference type="EMBL" id="NLR66379.1"/>
    </source>
</evidence>
<dbReference type="RefSeq" id="WP_168872310.1">
    <property type="nucleotide sequence ID" value="NZ_JABAIA010000002.1"/>
</dbReference>
<proteinExistence type="predicted"/>
<dbReference type="InterPro" id="IPR026444">
    <property type="entry name" value="Secre_tail"/>
</dbReference>
<feature type="domain" description="Ig-like" evidence="2">
    <location>
        <begin position="184"/>
        <end position="260"/>
    </location>
</feature>
<dbReference type="Pfam" id="PF19081">
    <property type="entry name" value="Ig_7"/>
    <property type="match status" value="3"/>
</dbReference>
<gene>
    <name evidence="3" type="ORF">HGH92_18875</name>
</gene>
<evidence type="ECO:0000313" key="4">
    <source>
        <dbReference type="Proteomes" id="UP000570474"/>
    </source>
</evidence>
<dbReference type="AlphaFoldDB" id="A0A847RH58"/>
<protein>
    <submittedName>
        <fullName evidence="3">T9SS type A sorting domain-containing protein</fullName>
    </submittedName>
</protein>
<feature type="chain" id="PRO_5032578455" evidence="1">
    <location>
        <begin position="29"/>
        <end position="716"/>
    </location>
</feature>
<evidence type="ECO:0000256" key="1">
    <source>
        <dbReference type="SAM" id="SignalP"/>
    </source>
</evidence>
<keyword evidence="1" id="KW-0732">Signal</keyword>
<dbReference type="NCBIfam" id="TIGR04183">
    <property type="entry name" value="Por_Secre_tail"/>
    <property type="match status" value="1"/>
</dbReference>
<keyword evidence="4" id="KW-1185">Reference proteome</keyword>
<dbReference type="EMBL" id="JABAIA010000002">
    <property type="protein sequence ID" value="NLR66379.1"/>
    <property type="molecule type" value="Genomic_DNA"/>
</dbReference>
<dbReference type="InterPro" id="IPR044023">
    <property type="entry name" value="Ig_7"/>
</dbReference>
<sequence length="716" mass="77577">MLSKFYPFRKILCLALFFSCLLLHSARAQTYANSQTNGVTGLCLLCGVTTPENAVNSNPDDFSTFNISVGLLGVTVYQTLIFPSGSTAGCDSLVIGVGSGNSLLSVNLVGGVTVQTFNGAVANNDAHVVDTSNFRSWGNNRGEIRLKPAASFDRVKVTLSSSLVGLLNALQLYYAYRKPALPPPVMADTIQLCKGDTAAIAASVPAGTTVHWYNAPTGGTLLYTGASYKVSPAVTTTYYADAALSGCTSARKSTTVKVNPKPANPEFSVTPSIICSSIGIGVANYTPDVYYNVRTVYTGIDGLLLDSSFTVPNSDTVVVRDLGAYLNVTVNLYIQAVNKITGCRSDTVMQTMIFGAHGTYADVDTNNVTICKGDSITLHAYGHGQAGNTVLNIRWYSVPTGGTELHRGQYFTVAPPDTTNYYVVPGYYCEYPRRTKVTVNVRKLPEPVFSVPQGMTCGVTKIKIQNYQPGYSYNVRVRFRYSPQILHDTSFFVPRTDTFSTPPFLPPLPAAVDIWVQAVDSITGCRSDSAYRRMNTDGYAQKPSVTSDSVIICRGDSVVLHAFAPIYTLARIRWYDVPTGGSRLFTGGDYKVSPQNTTVYYAAAGYGCEYPERTPVKVVVTPCVRQVSARLQKDITLKHTLELFPNPSAGEVRLNTSKLSPGSLIIVRNIHGVEVQRSILTGNSLALSTQLANGIYFIEIRNGVNEVYRGRVVLKR</sequence>
<feature type="domain" description="Ig-like" evidence="2">
    <location>
        <begin position="365"/>
        <end position="441"/>
    </location>
</feature>
<feature type="signal peptide" evidence="1">
    <location>
        <begin position="1"/>
        <end position="28"/>
    </location>
</feature>
<feature type="domain" description="Ig-like" evidence="2">
    <location>
        <begin position="542"/>
        <end position="622"/>
    </location>
</feature>